<comment type="caution">
    <text evidence="11">The sequence shown here is derived from an EMBL/GenBank/DDBJ whole genome shotgun (WGS) entry which is preliminary data.</text>
</comment>
<evidence type="ECO:0000256" key="10">
    <source>
        <dbReference type="ARBA" id="ARBA00023136"/>
    </source>
</evidence>
<keyword evidence="5" id="KW-0479">Metal-binding</keyword>
<proteinExistence type="inferred from homology"/>
<evidence type="ECO:0000313" key="12">
    <source>
        <dbReference type="Proteomes" id="UP001054945"/>
    </source>
</evidence>
<dbReference type="SUPFAM" id="SSF48264">
    <property type="entry name" value="Cytochrome P450"/>
    <property type="match status" value="1"/>
</dbReference>
<dbReference type="InterPro" id="IPR002402">
    <property type="entry name" value="Cyt_P450_E_grp-II"/>
</dbReference>
<dbReference type="Gene3D" id="1.10.630.10">
    <property type="entry name" value="Cytochrome P450"/>
    <property type="match status" value="1"/>
</dbReference>
<keyword evidence="8" id="KW-0408">Iron</keyword>
<comment type="cofactor">
    <cofactor evidence="1">
        <name>heme</name>
        <dbReference type="ChEBI" id="CHEBI:30413"/>
    </cofactor>
</comment>
<evidence type="ECO:0000256" key="6">
    <source>
        <dbReference type="ARBA" id="ARBA00022824"/>
    </source>
</evidence>
<keyword evidence="12" id="KW-1185">Reference proteome</keyword>
<dbReference type="GO" id="GO:0005506">
    <property type="term" value="F:iron ion binding"/>
    <property type="evidence" value="ECO:0007669"/>
    <property type="project" value="InterPro"/>
</dbReference>
<evidence type="ECO:0000256" key="7">
    <source>
        <dbReference type="ARBA" id="ARBA00023002"/>
    </source>
</evidence>
<dbReference type="InterPro" id="IPR001128">
    <property type="entry name" value="Cyt_P450"/>
</dbReference>
<dbReference type="AlphaFoldDB" id="A0AAV4MK51"/>
<evidence type="ECO:0000256" key="2">
    <source>
        <dbReference type="ARBA" id="ARBA00004586"/>
    </source>
</evidence>
<evidence type="ECO:0000256" key="9">
    <source>
        <dbReference type="ARBA" id="ARBA00023033"/>
    </source>
</evidence>
<keyword evidence="10" id="KW-0472">Membrane</keyword>
<dbReference type="GO" id="GO:0016705">
    <property type="term" value="F:oxidoreductase activity, acting on paired donors, with incorporation or reduction of molecular oxygen"/>
    <property type="evidence" value="ECO:0007669"/>
    <property type="project" value="InterPro"/>
</dbReference>
<gene>
    <name evidence="11" type="primary">CYP4C1</name>
    <name evidence="11" type="ORF">CEXT_664221</name>
</gene>
<accession>A0AAV4MK51</accession>
<dbReference type="PANTHER" id="PTHR24291">
    <property type="entry name" value="CYTOCHROME P450 FAMILY 4"/>
    <property type="match status" value="1"/>
</dbReference>
<dbReference type="InterPro" id="IPR050196">
    <property type="entry name" value="Cytochrome_P450_Monoox"/>
</dbReference>
<name>A0AAV4MK51_CAEEX</name>
<dbReference type="Pfam" id="PF00067">
    <property type="entry name" value="p450"/>
    <property type="match status" value="1"/>
</dbReference>
<organism evidence="11 12">
    <name type="scientific">Caerostris extrusa</name>
    <name type="common">Bark spider</name>
    <name type="synonym">Caerostris bankana</name>
    <dbReference type="NCBI Taxonomy" id="172846"/>
    <lineage>
        <taxon>Eukaryota</taxon>
        <taxon>Metazoa</taxon>
        <taxon>Ecdysozoa</taxon>
        <taxon>Arthropoda</taxon>
        <taxon>Chelicerata</taxon>
        <taxon>Arachnida</taxon>
        <taxon>Araneae</taxon>
        <taxon>Araneomorphae</taxon>
        <taxon>Entelegynae</taxon>
        <taxon>Araneoidea</taxon>
        <taxon>Araneidae</taxon>
        <taxon>Caerostris</taxon>
    </lineage>
</organism>
<evidence type="ECO:0000313" key="11">
    <source>
        <dbReference type="EMBL" id="GIX72334.1"/>
    </source>
</evidence>
<evidence type="ECO:0000256" key="8">
    <source>
        <dbReference type="ARBA" id="ARBA00023004"/>
    </source>
</evidence>
<comment type="subcellular location">
    <subcellularLocation>
        <location evidence="2">Endoplasmic reticulum membrane</location>
    </subcellularLocation>
</comment>
<protein>
    <submittedName>
        <fullName evidence="11">Cytochrome P450 4C1</fullName>
    </submittedName>
</protein>
<dbReference type="PANTHER" id="PTHR24291:SF189">
    <property type="entry name" value="CYTOCHROME P450 4C3-RELATED"/>
    <property type="match status" value="1"/>
</dbReference>
<reference evidence="11 12" key="1">
    <citation type="submission" date="2021-06" db="EMBL/GenBank/DDBJ databases">
        <title>Caerostris extrusa draft genome.</title>
        <authorList>
            <person name="Kono N."/>
            <person name="Arakawa K."/>
        </authorList>
    </citation>
    <scope>NUCLEOTIDE SEQUENCE [LARGE SCALE GENOMIC DNA]</scope>
</reference>
<sequence>MLLLLLSTLVLLAVSGFVAFLVSYSLWRRKVYLTLPGSKPRFYNVLGDFVKFSPLDRSSFNESMDYTSNCTTFDATSKRNELDFYIWFFEPVCGTGLFTSDTAKWKSRRKLIMPCFNNDALKDFLVIFNKHSERLVDYLQADTKKDFTLIKNVLVLSTLDVICETVFGVSVNALDNSESQFNKAVRGMNVTLLIHIAIRMQRLYIENKKNIKGNTEAYLNFVTYGLSINRIAHTSMNRIYKVWQWPDFLFNHTSAGKSWEKDLKVFKDFTRRIIQDKKAKYQNGVEDIGTRMALLDHLVRLHVDTGQLNEDDIEEEVNTFAVAGHDTAAIGISWCVYMIGLHPEIQAKIHEELDRIFENDPERHATMDDINDMHYLESVLKNPTGCTPLHPYLQDKCMKMPR</sequence>
<comment type="similarity">
    <text evidence="3">Belongs to the cytochrome P450 family.</text>
</comment>
<evidence type="ECO:0000256" key="1">
    <source>
        <dbReference type="ARBA" id="ARBA00001971"/>
    </source>
</evidence>
<dbReference type="InterPro" id="IPR036396">
    <property type="entry name" value="Cyt_P450_sf"/>
</dbReference>
<dbReference type="GO" id="GO:0005789">
    <property type="term" value="C:endoplasmic reticulum membrane"/>
    <property type="evidence" value="ECO:0007669"/>
    <property type="project" value="UniProtKB-SubCell"/>
</dbReference>
<evidence type="ECO:0000256" key="5">
    <source>
        <dbReference type="ARBA" id="ARBA00022723"/>
    </source>
</evidence>
<dbReference type="Proteomes" id="UP001054945">
    <property type="component" value="Unassembled WGS sequence"/>
</dbReference>
<evidence type="ECO:0000256" key="3">
    <source>
        <dbReference type="ARBA" id="ARBA00010617"/>
    </source>
</evidence>
<evidence type="ECO:0000256" key="4">
    <source>
        <dbReference type="ARBA" id="ARBA00022617"/>
    </source>
</evidence>
<dbReference type="EMBL" id="BPLR01002303">
    <property type="protein sequence ID" value="GIX72334.1"/>
    <property type="molecule type" value="Genomic_DNA"/>
</dbReference>
<keyword evidence="9" id="KW-0503">Monooxygenase</keyword>
<keyword evidence="4" id="KW-0349">Heme</keyword>
<dbReference type="GO" id="GO:0004497">
    <property type="term" value="F:monooxygenase activity"/>
    <property type="evidence" value="ECO:0007669"/>
    <property type="project" value="UniProtKB-KW"/>
</dbReference>
<dbReference type="GO" id="GO:0020037">
    <property type="term" value="F:heme binding"/>
    <property type="evidence" value="ECO:0007669"/>
    <property type="project" value="InterPro"/>
</dbReference>
<keyword evidence="6" id="KW-0256">Endoplasmic reticulum</keyword>
<keyword evidence="7" id="KW-0560">Oxidoreductase</keyword>
<dbReference type="PRINTS" id="PR00464">
    <property type="entry name" value="EP450II"/>
</dbReference>